<comment type="caution">
    <text evidence="2">The sequence shown here is derived from an EMBL/GenBank/DDBJ whole genome shotgun (WGS) entry which is preliminary data.</text>
</comment>
<dbReference type="InterPro" id="IPR027417">
    <property type="entry name" value="P-loop_NTPase"/>
</dbReference>
<accession>A0A369T619</accession>
<reference evidence="2 3" key="1">
    <citation type="submission" date="2018-07" db="EMBL/GenBank/DDBJ databases">
        <title>Venubactetium sediminum gen. nov., sp. nov., isolated from a marine solar saltern.</title>
        <authorList>
            <person name="Wang S."/>
        </authorList>
    </citation>
    <scope>NUCLEOTIDE SEQUENCE [LARGE SCALE GENOMIC DNA]</scope>
    <source>
        <strain evidence="2 3">WD2A32</strain>
    </source>
</reference>
<name>A0A369T619_9PROT</name>
<sequence>MKTPWTAAVPDRPKRNHYDAKMLCSLPDSRECARPAGLGCGGRFGFAPHLMYGEYRIFFARAADPGGHAMKPTTLFGSDVYEDYTAIYTWNSNQMAHAMMGFAGTTLLGHGAMELGMSPWWALLFAVIPALKDATDYAVDLTRAGHIFEITEAHERETRADGFTDNYFWNVGTLLALFLAVSTAAKDWPLYVLFAIAIAYAVVGIFWLGGHFNTQKLRFDTAALPYFFRLPNFAGNLVGAFQVTESGDGDDGGRKAAIQGVEAFTYDREDAARHVIVSGPGRSRKTTLASAIGSGLTVRDTTVRYLSQAALVDALAMEQSGEERAKTEPLPPLLANVIIVDDVGAALPDESLPRKLAESRTVWVIADPASADHWRRRLRGLLSGPMLAVELGPPREDERVDKRATPWWVTLLSLATLVIASVATLGSLGLVLCG</sequence>
<protein>
    <submittedName>
        <fullName evidence="2">Uncharacterized protein</fullName>
    </submittedName>
</protein>
<gene>
    <name evidence="2" type="ORF">DRB17_16355</name>
</gene>
<feature type="transmembrane region" description="Helical" evidence="1">
    <location>
        <begin position="191"/>
        <end position="209"/>
    </location>
</feature>
<evidence type="ECO:0000313" key="2">
    <source>
        <dbReference type="EMBL" id="RDD60769.1"/>
    </source>
</evidence>
<organism evidence="2 3">
    <name type="scientific">Ferruginivarius sediminum</name>
    <dbReference type="NCBI Taxonomy" id="2661937"/>
    <lineage>
        <taxon>Bacteria</taxon>
        <taxon>Pseudomonadati</taxon>
        <taxon>Pseudomonadota</taxon>
        <taxon>Alphaproteobacteria</taxon>
        <taxon>Rhodospirillales</taxon>
        <taxon>Rhodospirillaceae</taxon>
        <taxon>Ferruginivarius</taxon>
    </lineage>
</organism>
<evidence type="ECO:0000313" key="3">
    <source>
        <dbReference type="Proteomes" id="UP000253941"/>
    </source>
</evidence>
<keyword evidence="1" id="KW-0812">Transmembrane</keyword>
<feature type="transmembrane region" description="Helical" evidence="1">
    <location>
        <begin position="167"/>
        <end position="185"/>
    </location>
</feature>
<dbReference type="EMBL" id="QPMH01000020">
    <property type="protein sequence ID" value="RDD60769.1"/>
    <property type="molecule type" value="Genomic_DNA"/>
</dbReference>
<dbReference type="Gene3D" id="3.40.50.300">
    <property type="entry name" value="P-loop containing nucleotide triphosphate hydrolases"/>
    <property type="match status" value="1"/>
</dbReference>
<keyword evidence="1" id="KW-0472">Membrane</keyword>
<evidence type="ECO:0000256" key="1">
    <source>
        <dbReference type="SAM" id="Phobius"/>
    </source>
</evidence>
<proteinExistence type="predicted"/>
<feature type="transmembrane region" description="Helical" evidence="1">
    <location>
        <begin position="407"/>
        <end position="432"/>
    </location>
</feature>
<keyword evidence="3" id="KW-1185">Reference proteome</keyword>
<keyword evidence="1" id="KW-1133">Transmembrane helix</keyword>
<dbReference type="AlphaFoldDB" id="A0A369T619"/>
<dbReference type="Proteomes" id="UP000253941">
    <property type="component" value="Unassembled WGS sequence"/>
</dbReference>